<organism evidence="1">
    <name type="scientific">Magnetococcus massalia (strain MO-1)</name>
    <dbReference type="NCBI Taxonomy" id="451514"/>
    <lineage>
        <taxon>Bacteria</taxon>
        <taxon>Pseudomonadati</taxon>
        <taxon>Pseudomonadota</taxon>
        <taxon>Magnetococcia</taxon>
        <taxon>Magnetococcales</taxon>
        <taxon>Magnetococcaceae</taxon>
        <taxon>Magnetococcus</taxon>
    </lineage>
</organism>
<accession>A0A1S7LNE9</accession>
<proteinExistence type="predicted"/>
<reference evidence="1" key="1">
    <citation type="submission" date="2015-04" db="EMBL/GenBank/DDBJ databases">
        <authorList>
            <person name="Syromyatnikov M.Y."/>
            <person name="Popov V.N."/>
        </authorList>
    </citation>
    <scope>NUCLEOTIDE SEQUENCE</scope>
    <source>
        <strain evidence="1">MO-1</strain>
    </source>
</reference>
<evidence type="ECO:0000313" key="1">
    <source>
        <dbReference type="EMBL" id="CRH07943.1"/>
    </source>
</evidence>
<sequence length="84" mass="9695">MTRILLTTDKLPVYTAWKRVYEELTQIFYAGWPEGGSMLRPGKVWCHITVILHKISRLSASFVKVVQKSSSVNMKMFCIWGRCA</sequence>
<protein>
    <submittedName>
        <fullName evidence="1">Uncharacterized protein</fullName>
    </submittedName>
</protein>
<gene>
    <name evidence="1" type="ORF">MAGMO_3814</name>
</gene>
<name>A0A1S7LNE9_MAGMO</name>
<dbReference type="EMBL" id="LO017727">
    <property type="protein sequence ID" value="CRH07943.1"/>
    <property type="molecule type" value="Genomic_DNA"/>
</dbReference>
<dbReference type="AlphaFoldDB" id="A0A1S7LNE9"/>